<protein>
    <submittedName>
        <fullName evidence="1">Uncharacterized protein</fullName>
    </submittedName>
</protein>
<name>A0A0F9X4U3_9ZZZZ</name>
<reference evidence="1" key="1">
    <citation type="journal article" date="2015" name="Nature">
        <title>Complex archaea that bridge the gap between prokaryotes and eukaryotes.</title>
        <authorList>
            <person name="Spang A."/>
            <person name="Saw J.H."/>
            <person name="Jorgensen S.L."/>
            <person name="Zaremba-Niedzwiedzka K."/>
            <person name="Martijn J."/>
            <person name="Lind A.E."/>
            <person name="van Eijk R."/>
            <person name="Schleper C."/>
            <person name="Guy L."/>
            <person name="Ettema T.J."/>
        </authorList>
    </citation>
    <scope>NUCLEOTIDE SEQUENCE</scope>
</reference>
<accession>A0A0F9X4U3</accession>
<gene>
    <name evidence="1" type="ORF">LCGC14_0267490</name>
</gene>
<dbReference type="EMBL" id="LAZR01000146">
    <property type="protein sequence ID" value="KKN86573.1"/>
    <property type="molecule type" value="Genomic_DNA"/>
</dbReference>
<evidence type="ECO:0000313" key="1">
    <source>
        <dbReference type="EMBL" id="KKN86573.1"/>
    </source>
</evidence>
<organism evidence="1">
    <name type="scientific">marine sediment metagenome</name>
    <dbReference type="NCBI Taxonomy" id="412755"/>
    <lineage>
        <taxon>unclassified sequences</taxon>
        <taxon>metagenomes</taxon>
        <taxon>ecological metagenomes</taxon>
    </lineage>
</organism>
<comment type="caution">
    <text evidence="1">The sequence shown here is derived from an EMBL/GenBank/DDBJ whole genome shotgun (WGS) entry which is preliminary data.</text>
</comment>
<sequence length="361" mass="41616">MDTNDIEKQIELLRSKSKTNYDSYNIFSDIVSPKKERMDSKRSTKLRIQSLPDMETIDATTTLKIVFNQLVGSDNVFTYPAVLKGSKKKLNDAMDIYHPIVFGFNVAKSLIQNKTRLLKSNWSHIWEILELALAITPISRSSTADSFAGSMDYLDDKGNILNYGNGNFNSKVRAAFNYLIVDDKISPSYEKRFNKLIDQEVLIEKSKETFGVNPNLEEYTIDLLTEEQQTFYKCFFDSKSNIHFYLRDNPKRSQYKQGNTHIEVVKGYMHRAGISYYNPVLDGTIAGLQTNNPKLCVPYQFKQFLNVISDDTLKLKPFSEKNLTVKQLQSKLDEKTSKTLKTISERSHNFYKLPFPYSVKD</sequence>
<proteinExistence type="predicted"/>
<dbReference type="AlphaFoldDB" id="A0A0F9X4U3"/>